<comment type="caution">
    <text evidence="1">The sequence shown here is derived from an EMBL/GenBank/DDBJ whole genome shotgun (WGS) entry which is preliminary data.</text>
</comment>
<organism evidence="1 2">
    <name type="scientific">Nitrobacter winogradskyi</name>
    <name type="common">Nitrobacter agilis</name>
    <dbReference type="NCBI Taxonomy" id="913"/>
    <lineage>
        <taxon>Bacteria</taxon>
        <taxon>Pseudomonadati</taxon>
        <taxon>Pseudomonadota</taxon>
        <taxon>Alphaproteobacteria</taxon>
        <taxon>Hyphomicrobiales</taxon>
        <taxon>Nitrobacteraceae</taxon>
        <taxon>Nitrobacter</taxon>
    </lineage>
</organism>
<protein>
    <submittedName>
        <fullName evidence="1">Uncharacterized protein</fullName>
    </submittedName>
</protein>
<reference evidence="1 2" key="1">
    <citation type="submission" date="2019-06" db="EMBL/GenBank/DDBJ databases">
        <title>Whole genome shotgun sequence of Nitrobacter winogradskyi NBRC 14297.</title>
        <authorList>
            <person name="Hosoyama A."/>
            <person name="Uohara A."/>
            <person name="Ohji S."/>
            <person name="Ichikawa N."/>
        </authorList>
    </citation>
    <scope>NUCLEOTIDE SEQUENCE [LARGE SCALE GENOMIC DNA]</scope>
    <source>
        <strain evidence="1 2">NBRC 14297</strain>
    </source>
</reference>
<proteinExistence type="predicted"/>
<sequence>MHGIGDTRRSERDARCGIERRVDIPDKARRADHEFMLDISREHRAVQIGRVAENLETTCDRG</sequence>
<dbReference type="AlphaFoldDB" id="A0A4Y3WI05"/>
<gene>
    <name evidence="1" type="ORF">NWI01_28080</name>
</gene>
<accession>A0A4Y3WI05</accession>
<evidence type="ECO:0000313" key="2">
    <source>
        <dbReference type="Proteomes" id="UP000318825"/>
    </source>
</evidence>
<dbReference type="Proteomes" id="UP000318825">
    <property type="component" value="Unassembled WGS sequence"/>
</dbReference>
<dbReference type="EMBL" id="BJNF01000081">
    <property type="protein sequence ID" value="GEC16916.1"/>
    <property type="molecule type" value="Genomic_DNA"/>
</dbReference>
<name>A0A4Y3WI05_NITWI</name>
<evidence type="ECO:0000313" key="1">
    <source>
        <dbReference type="EMBL" id="GEC16916.1"/>
    </source>
</evidence>